<dbReference type="Proteomes" id="UP000073601">
    <property type="component" value="Unassembled WGS sequence"/>
</dbReference>
<dbReference type="InterPro" id="IPR028994">
    <property type="entry name" value="Integrin_alpha_N"/>
</dbReference>
<dbReference type="InterPro" id="IPR013519">
    <property type="entry name" value="Int_alpha_beta-p"/>
</dbReference>
<name>A0A128FHD5_9GAMM</name>
<dbReference type="Gene3D" id="2.130.10.130">
    <property type="entry name" value="Integrin alpha, N-terminal"/>
    <property type="match status" value="2"/>
</dbReference>
<dbReference type="Pfam" id="PF14312">
    <property type="entry name" value="FG-GAP_2"/>
    <property type="match status" value="5"/>
</dbReference>
<keyword evidence="3" id="KW-0325">Glycoprotein</keyword>
<keyword evidence="2" id="KW-0677">Repeat</keyword>
<dbReference type="SUPFAM" id="SSF82171">
    <property type="entry name" value="DPP6 N-terminal domain-like"/>
    <property type="match status" value="1"/>
</dbReference>
<proteinExistence type="predicted"/>
<evidence type="ECO:0000313" key="4">
    <source>
        <dbReference type="EMBL" id="CZF85666.1"/>
    </source>
</evidence>
<keyword evidence="1" id="KW-0732">Signal</keyword>
<dbReference type="AlphaFoldDB" id="A0A128FHD5"/>
<dbReference type="EMBL" id="FIZY01000041">
    <property type="protein sequence ID" value="CZF85666.1"/>
    <property type="molecule type" value="Genomic_DNA"/>
</dbReference>
<evidence type="ECO:0008006" key="6">
    <source>
        <dbReference type="Google" id="ProtNLM"/>
    </source>
</evidence>
<evidence type="ECO:0000256" key="2">
    <source>
        <dbReference type="ARBA" id="ARBA00022737"/>
    </source>
</evidence>
<evidence type="ECO:0000256" key="3">
    <source>
        <dbReference type="ARBA" id="ARBA00023180"/>
    </source>
</evidence>
<dbReference type="PANTHER" id="PTHR36220">
    <property type="entry name" value="UNNAMED PRODUCT"/>
    <property type="match status" value="1"/>
</dbReference>
<gene>
    <name evidence="4" type="ORF">GMA8713_03704</name>
</gene>
<sequence>MSGDGNTLAVGVPWEDTQSAGIDPSHDDTDTSFNSGAVYVYRVDNGNWTEEAFIKASDPAKGDYFGNVSLSSDGDTLAVGVSNREHGAGAVYVYHFNGTDWAEKALIEALNKETGDHFGTSVSWSENGKTLAVGANTEGSDGTDKGNNSISLADAVYVYRFTDSWTYDEAYIKASSPATIDKFGHSVSLSSDGATLAVGAIGKDTYTGAVYVYHFDGSSWTREQYIQASNKGADHYFGYSVSLSSDGNTLAVGAYKEKSNAQGINGEEINDELDSAGAAYVYHFDGSNWTQQAYIKASNTGAGDEFGKVVSVSGDGNTLAVGANREDSSATGINGDGNIGGGGDSGAVYIY</sequence>
<evidence type="ECO:0000256" key="1">
    <source>
        <dbReference type="ARBA" id="ARBA00022729"/>
    </source>
</evidence>
<dbReference type="OrthoDB" id="9782766at2"/>
<accession>A0A128FHD5</accession>
<dbReference type="InterPro" id="IPR013517">
    <property type="entry name" value="FG-GAP"/>
</dbReference>
<dbReference type="PANTHER" id="PTHR36220:SF1">
    <property type="entry name" value="GAMMA TUBULIN COMPLEX COMPONENT C-TERMINAL DOMAIN-CONTAINING PROTEIN"/>
    <property type="match status" value="1"/>
</dbReference>
<dbReference type="SMART" id="SM00191">
    <property type="entry name" value="Int_alpha"/>
    <property type="match status" value="3"/>
</dbReference>
<keyword evidence="5" id="KW-1185">Reference proteome</keyword>
<evidence type="ECO:0000313" key="5">
    <source>
        <dbReference type="Proteomes" id="UP000073601"/>
    </source>
</evidence>
<protein>
    <recommendedName>
        <fullName evidence="6">FG-GAP repeat protein</fullName>
    </recommendedName>
</protein>
<organism evidence="4 5">
    <name type="scientific">Grimontia marina</name>
    <dbReference type="NCBI Taxonomy" id="646534"/>
    <lineage>
        <taxon>Bacteria</taxon>
        <taxon>Pseudomonadati</taxon>
        <taxon>Pseudomonadota</taxon>
        <taxon>Gammaproteobacteria</taxon>
        <taxon>Vibrionales</taxon>
        <taxon>Vibrionaceae</taxon>
        <taxon>Grimontia</taxon>
    </lineage>
</organism>
<reference evidence="5" key="1">
    <citation type="submission" date="2016-02" db="EMBL/GenBank/DDBJ databases">
        <authorList>
            <person name="Rodrigo-Torres Lidia"/>
            <person name="Arahal R.David."/>
        </authorList>
    </citation>
    <scope>NUCLEOTIDE SEQUENCE [LARGE SCALE GENOMIC DNA]</scope>
    <source>
        <strain evidence="5">CECT 8713</strain>
    </source>
</reference>